<organism evidence="2 3">
    <name type="scientific">Demequina lignilytica</name>
    <dbReference type="NCBI Taxonomy" id="3051663"/>
    <lineage>
        <taxon>Bacteria</taxon>
        <taxon>Bacillati</taxon>
        <taxon>Actinomycetota</taxon>
        <taxon>Actinomycetes</taxon>
        <taxon>Micrococcales</taxon>
        <taxon>Demequinaceae</taxon>
        <taxon>Demequina</taxon>
    </lineage>
</organism>
<accession>A0AAW7M9T1</accession>
<dbReference type="Proteomes" id="UP001172737">
    <property type="component" value="Unassembled WGS sequence"/>
</dbReference>
<keyword evidence="3" id="KW-1185">Reference proteome</keyword>
<name>A0AAW7M9T1_9MICO</name>
<gene>
    <name evidence="2" type="ORF">QQX10_10625</name>
</gene>
<dbReference type="AlphaFoldDB" id="A0AAW7M9T1"/>
<proteinExistence type="predicted"/>
<sequence length="78" mass="8358">MAAELPDSDTCRRLHVDEPFFGPGVSVSIVDHHITFTIATTAAGQLRRDLPATVQPVTAEPTDPSTTRDDINPMGGNE</sequence>
<feature type="region of interest" description="Disordered" evidence="1">
    <location>
        <begin position="53"/>
        <end position="78"/>
    </location>
</feature>
<dbReference type="EMBL" id="JAUHPX010000006">
    <property type="protein sequence ID" value="MDN4488621.1"/>
    <property type="molecule type" value="Genomic_DNA"/>
</dbReference>
<reference evidence="2" key="1">
    <citation type="submission" date="2023-06" db="EMBL/GenBank/DDBJ databases">
        <title>Sysu t00039.</title>
        <authorList>
            <person name="Gao L."/>
            <person name="Fang B.-Z."/>
            <person name="Li W.-J."/>
        </authorList>
    </citation>
    <scope>NUCLEOTIDE SEQUENCE</scope>
    <source>
        <strain evidence="2">SYSU T00039</strain>
    </source>
</reference>
<evidence type="ECO:0000313" key="3">
    <source>
        <dbReference type="Proteomes" id="UP001172737"/>
    </source>
</evidence>
<comment type="caution">
    <text evidence="2">The sequence shown here is derived from an EMBL/GenBank/DDBJ whole genome shotgun (WGS) entry which is preliminary data.</text>
</comment>
<evidence type="ECO:0000313" key="2">
    <source>
        <dbReference type="EMBL" id="MDN4488621.1"/>
    </source>
</evidence>
<dbReference type="RefSeq" id="WP_301120719.1">
    <property type="nucleotide sequence ID" value="NZ_JAUHPX010000006.1"/>
</dbReference>
<protein>
    <submittedName>
        <fullName evidence="2">Uncharacterized protein</fullName>
    </submittedName>
</protein>
<evidence type="ECO:0000256" key="1">
    <source>
        <dbReference type="SAM" id="MobiDB-lite"/>
    </source>
</evidence>